<gene>
    <name evidence="1" type="ORF">IBL25_11010</name>
</gene>
<protein>
    <submittedName>
        <fullName evidence="1">Uncharacterized protein</fullName>
    </submittedName>
</protein>
<accession>A0ABR7R6V3</accession>
<keyword evidence="2" id="KW-1185">Reference proteome</keyword>
<evidence type="ECO:0000313" key="2">
    <source>
        <dbReference type="Proteomes" id="UP000603940"/>
    </source>
</evidence>
<reference evidence="1 2" key="1">
    <citation type="journal article" date="2009" name="Int. J. Syst. Evol. Microbiol.">
        <title>Transfer of Teichococcus ludipueritiae and Muricoccus roseus to the genus Roseomonas, as Roseomonas ludipueritiae comb. nov. and Roseomonas rosea comb. nov., respectively, and emended description of the genus Roseomonas.</title>
        <authorList>
            <person name="Sanchez-Porro C."/>
            <person name="Gallego V."/>
            <person name="Busse H.J."/>
            <person name="Kampfer P."/>
            <person name="Ventosa A."/>
        </authorList>
    </citation>
    <scope>NUCLEOTIDE SEQUENCE [LARGE SCALE GENOMIC DNA]</scope>
    <source>
        <strain evidence="1 2">DSM 14915</strain>
    </source>
</reference>
<name>A0ABR7R6V3_9PROT</name>
<evidence type="ECO:0000313" key="1">
    <source>
        <dbReference type="EMBL" id="MBC9177470.1"/>
    </source>
</evidence>
<proteinExistence type="predicted"/>
<dbReference type="EMBL" id="JACTUZ010000038">
    <property type="protein sequence ID" value="MBC9177470.1"/>
    <property type="molecule type" value="Genomic_DNA"/>
</dbReference>
<organism evidence="1 2">
    <name type="scientific">Pseudoroseomonas ludipueritiae</name>
    <dbReference type="NCBI Taxonomy" id="198093"/>
    <lineage>
        <taxon>Bacteria</taxon>
        <taxon>Pseudomonadati</taxon>
        <taxon>Pseudomonadota</taxon>
        <taxon>Alphaproteobacteria</taxon>
        <taxon>Acetobacterales</taxon>
        <taxon>Acetobacteraceae</taxon>
        <taxon>Pseudoroseomonas</taxon>
    </lineage>
</organism>
<dbReference type="Proteomes" id="UP000603940">
    <property type="component" value="Unassembled WGS sequence"/>
</dbReference>
<comment type="caution">
    <text evidence="1">The sequence shown here is derived from an EMBL/GenBank/DDBJ whole genome shotgun (WGS) entry which is preliminary data.</text>
</comment>
<dbReference type="RefSeq" id="WP_187778591.1">
    <property type="nucleotide sequence ID" value="NZ_JBHTKP010000013.1"/>
</dbReference>
<sequence length="122" mass="12689">MSSAMTWSLDARTPVRLLAHAAEAPPGAVVLAEDGAALPPAPARVERYATPVATAHPIGCACCQPRSPAAIALDRLFLARTRGEAPWFKEVVALTATAAGREAIMAALEQDSVVSARFRAVA</sequence>